<evidence type="ECO:0000256" key="2">
    <source>
        <dbReference type="ARBA" id="ARBA00004514"/>
    </source>
</evidence>
<dbReference type="FunCoup" id="C4WUG2">
    <property type="interactions" value="2339"/>
</dbReference>
<dbReference type="KEGG" id="api:100168980"/>
<dbReference type="SMART" id="SM00651">
    <property type="entry name" value="Sm"/>
    <property type="match status" value="1"/>
</dbReference>
<dbReference type="InterPro" id="IPR027141">
    <property type="entry name" value="LSm4/Sm_D1/D3"/>
</dbReference>
<dbReference type="OMA" id="CQMSAIT"/>
<dbReference type="FunFam" id="2.30.30.100:FF:000002">
    <property type="entry name" value="Small nuclear ribonucleoprotein Sm D3"/>
    <property type="match status" value="1"/>
</dbReference>
<sequence length="139" mass="14910">MSIGVPIKVLHEAEGHIVTCETIDGEVYRGKLIEAEDNMNCQVSHVTVTYRDGRVAQMENVYVRGSKVRFIILPDMLRNAPMFKSKMTMGGAAGRGKSGMIRSSVGRGRGRGGPPMGRGGPPMGRGGPPAAGGSWNQRR</sequence>
<dbReference type="InterPro" id="IPR034099">
    <property type="entry name" value="SmD3"/>
</dbReference>
<keyword evidence="18" id="KW-1185">Reference proteome</keyword>
<evidence type="ECO:0000256" key="5">
    <source>
        <dbReference type="ARBA" id="ARBA00022490"/>
    </source>
</evidence>
<dbReference type="OrthoDB" id="6425924at2759"/>
<keyword evidence="8 13" id="KW-0508">mRNA splicing</keyword>
<dbReference type="Proteomes" id="UP000007819">
    <property type="component" value="Chromosome A2"/>
</dbReference>
<evidence type="ECO:0000313" key="18">
    <source>
        <dbReference type="Proteomes" id="UP000007819"/>
    </source>
</evidence>
<evidence type="ECO:0000313" key="16">
    <source>
        <dbReference type="EMBL" id="BAH71532.1"/>
    </source>
</evidence>
<dbReference type="GO" id="GO:0005829">
    <property type="term" value="C:cytosol"/>
    <property type="evidence" value="ECO:0007669"/>
    <property type="project" value="UniProtKB-SubCell"/>
</dbReference>
<feature type="compositionally biased region" description="Gly residues" evidence="14">
    <location>
        <begin position="111"/>
        <end position="130"/>
    </location>
</feature>
<evidence type="ECO:0000256" key="6">
    <source>
        <dbReference type="ARBA" id="ARBA00022664"/>
    </source>
</evidence>
<dbReference type="Gene3D" id="2.30.30.100">
    <property type="match status" value="1"/>
</dbReference>
<protein>
    <recommendedName>
        <fullName evidence="4 13">Small nuclear ribonucleoprotein Sm D3</fullName>
        <shortName evidence="13">Sm-D3</shortName>
    </recommendedName>
    <alternativeName>
        <fullName evidence="11 13">snRNP core protein D3</fullName>
    </alternativeName>
</protein>
<gene>
    <name evidence="16" type="primary">ACYPI009639</name>
    <name evidence="17" type="synonym">100168980</name>
</gene>
<dbReference type="Pfam" id="PF01423">
    <property type="entry name" value="LSM"/>
    <property type="match status" value="1"/>
</dbReference>
<dbReference type="GO" id="GO:0005681">
    <property type="term" value="C:spliceosomal complex"/>
    <property type="evidence" value="ECO:0007669"/>
    <property type="project" value="UniProtKB-KW"/>
</dbReference>
<keyword evidence="6 13" id="KW-0507">mRNA processing</keyword>
<keyword evidence="7" id="KW-0747">Spliceosome</keyword>
<accession>C4WUG2</accession>
<reference evidence="18" key="2">
    <citation type="submission" date="2010-06" db="EMBL/GenBank/DDBJ databases">
        <authorList>
            <person name="Jiang H."/>
            <person name="Abraham K."/>
            <person name="Ali S."/>
            <person name="Alsbrooks S.L."/>
            <person name="Anim B.N."/>
            <person name="Anosike U.S."/>
            <person name="Attaway T."/>
            <person name="Bandaranaike D.P."/>
            <person name="Battles P.K."/>
            <person name="Bell S.N."/>
            <person name="Bell A.V."/>
            <person name="Beltran B."/>
            <person name="Bickham C."/>
            <person name="Bustamante Y."/>
            <person name="Caleb T."/>
            <person name="Canada A."/>
            <person name="Cardenas V."/>
            <person name="Carter K."/>
            <person name="Chacko J."/>
            <person name="Chandrabose M.N."/>
            <person name="Chavez D."/>
            <person name="Chavez A."/>
            <person name="Chen L."/>
            <person name="Chu H.-S."/>
            <person name="Claassen K.J."/>
            <person name="Cockrell R."/>
            <person name="Collins M."/>
            <person name="Cooper J.A."/>
            <person name="Cree A."/>
            <person name="Curry S.M."/>
            <person name="Da Y."/>
            <person name="Dao M.D."/>
            <person name="Das B."/>
            <person name="Davila M.-L."/>
            <person name="Davy-Carroll L."/>
            <person name="Denson S."/>
            <person name="Dinh H."/>
            <person name="Ebong V.E."/>
            <person name="Edwards J.R."/>
            <person name="Egan A."/>
            <person name="El-Daye J."/>
            <person name="Escobedo L."/>
            <person name="Fernandez S."/>
            <person name="Fernando P.R."/>
            <person name="Flagg N."/>
            <person name="Forbes L.D."/>
            <person name="Fowler R.G."/>
            <person name="Fu Q."/>
            <person name="Gabisi R.A."/>
            <person name="Ganer J."/>
            <person name="Garbino Pronczuk A."/>
            <person name="Garcia R.M."/>
            <person name="Garner T."/>
            <person name="Garrett T.E."/>
            <person name="Gonzalez D.A."/>
            <person name="Hamid H."/>
            <person name="Hawkins E.S."/>
            <person name="Hirani K."/>
            <person name="Hogues M.E."/>
            <person name="Hollins B."/>
            <person name="Hsiao C.-H."/>
            <person name="Jabil R."/>
            <person name="James M.L."/>
            <person name="Jhangiani S.N."/>
            <person name="Johnson B."/>
            <person name="Johnson Q."/>
            <person name="Joshi V."/>
            <person name="Kalu J.B."/>
            <person name="Kam C."/>
            <person name="Kashfia A."/>
            <person name="Keebler J."/>
            <person name="Kisamo H."/>
            <person name="Kovar C.L."/>
            <person name="Lago L.A."/>
            <person name="Lai C.-Y."/>
            <person name="Laidlaw J."/>
            <person name="Lara F."/>
            <person name="Le T.-K."/>
            <person name="Lee S.L."/>
            <person name="Legall F.H."/>
            <person name="Lemon S.J."/>
            <person name="Lewis L.R."/>
            <person name="Li B."/>
            <person name="Liu Y."/>
            <person name="Liu Y.-S."/>
            <person name="Lopez J."/>
            <person name="Lozado R.J."/>
            <person name="Lu J."/>
            <person name="Madu R.C."/>
            <person name="Maheshwari M."/>
            <person name="Maheshwari R."/>
            <person name="Malloy K."/>
            <person name="Martinez E."/>
            <person name="Mathew T."/>
            <person name="Mercado I.C."/>
            <person name="Mercado C."/>
            <person name="Meyer B."/>
            <person name="Montgomery K."/>
            <person name="Morgan M.B."/>
            <person name="Munidasa M."/>
            <person name="Nazareth L.V."/>
            <person name="Nelson J."/>
            <person name="Ng B.M."/>
            <person name="Nguyen N.B."/>
            <person name="Nguyen P.Q."/>
            <person name="Nguyen T."/>
            <person name="Obregon M."/>
            <person name="Okwuonu G.O."/>
            <person name="Onwere C.G."/>
            <person name="Orozco G."/>
            <person name="Parra A."/>
            <person name="Patel S."/>
            <person name="Patil S."/>
            <person name="Perez A."/>
            <person name="Perez Y."/>
            <person name="Pham C."/>
            <person name="Primus E.L."/>
            <person name="Pu L.-L."/>
            <person name="Puazo M."/>
            <person name="Qin X."/>
            <person name="Quiroz J.B."/>
            <person name="Reese J."/>
            <person name="Richards S."/>
            <person name="Rives C.M."/>
            <person name="Robberts R."/>
            <person name="Ruiz S.J."/>
            <person name="Ruiz M.J."/>
            <person name="Santibanez J."/>
            <person name="Schneider B.W."/>
            <person name="Sisson I."/>
            <person name="Smith M."/>
            <person name="Sodergren E."/>
            <person name="Song X.-Z."/>
            <person name="Song B.B."/>
            <person name="Summersgill H."/>
            <person name="Thelus R."/>
            <person name="Thornton R.D."/>
            <person name="Trejos Z.Y."/>
            <person name="Usmani K."/>
            <person name="Vattathil S."/>
            <person name="Villasana D."/>
            <person name="Walker D.L."/>
            <person name="Wang S."/>
            <person name="Wang K."/>
            <person name="White C.S."/>
            <person name="Williams A.C."/>
            <person name="Williamson J."/>
            <person name="Wilson K."/>
            <person name="Woghiren I.O."/>
            <person name="Woodworth J.R."/>
            <person name="Worley K.C."/>
            <person name="Wright R.A."/>
            <person name="Wu W."/>
            <person name="Young L."/>
            <person name="Zhang L."/>
            <person name="Zhang J."/>
            <person name="Zhu Y."/>
            <person name="Muzny D.M."/>
            <person name="Weinstock G."/>
            <person name="Gibbs R.A."/>
        </authorList>
    </citation>
    <scope>NUCLEOTIDE SEQUENCE [LARGE SCALE GENOMIC DNA]</scope>
    <source>
        <strain evidence="18">LSR1</strain>
    </source>
</reference>
<evidence type="ECO:0000256" key="10">
    <source>
        <dbReference type="ARBA" id="ARBA00023274"/>
    </source>
</evidence>
<evidence type="ECO:0000256" key="3">
    <source>
        <dbReference type="ARBA" id="ARBA00008146"/>
    </source>
</evidence>
<evidence type="ECO:0000256" key="1">
    <source>
        <dbReference type="ARBA" id="ARBA00004123"/>
    </source>
</evidence>
<name>C4WUG2_ACYPI</name>
<evidence type="ECO:0000256" key="12">
    <source>
        <dbReference type="ARBA" id="ARBA00058057"/>
    </source>
</evidence>
<comment type="similarity">
    <text evidence="3 13">Belongs to the snRNP core protein family.</text>
</comment>
<reference evidence="16" key="1">
    <citation type="submission" date="2009-06" db="EMBL/GenBank/DDBJ databases">
        <title>A full-length cDNA resource of the pea aphid, Acyrthosiphon pisum.</title>
        <authorList>
            <person name="Shigenobu S."/>
            <person name="Nakabachi A."/>
            <person name="Richards S."/>
        </authorList>
    </citation>
    <scope>NUCLEOTIDE SEQUENCE</scope>
    <source>
        <strain evidence="16">LSR1</strain>
        <tissue evidence="16">Whole body</tissue>
    </source>
</reference>
<dbReference type="STRING" id="7029.C4WUG2"/>
<evidence type="ECO:0000313" key="17">
    <source>
        <dbReference type="EnsemblMetazoa" id="NP_001155808.1"/>
    </source>
</evidence>
<dbReference type="EnsemblMetazoa" id="NM_001162336.2">
    <property type="protein sequence ID" value="NP_001155808.1"/>
    <property type="gene ID" value="GeneID_100168980"/>
</dbReference>
<dbReference type="SUPFAM" id="SSF50182">
    <property type="entry name" value="Sm-like ribonucleoproteins"/>
    <property type="match status" value="1"/>
</dbReference>
<comment type="subcellular location">
    <subcellularLocation>
        <location evidence="2">Cytoplasm</location>
        <location evidence="2">Cytosol</location>
    </subcellularLocation>
    <subcellularLocation>
        <location evidence="1 13">Nucleus</location>
    </subcellularLocation>
</comment>
<organism evidence="16">
    <name type="scientific">Acyrthosiphon pisum</name>
    <name type="common">Pea aphid</name>
    <dbReference type="NCBI Taxonomy" id="7029"/>
    <lineage>
        <taxon>Eukaryota</taxon>
        <taxon>Metazoa</taxon>
        <taxon>Ecdysozoa</taxon>
        <taxon>Arthropoda</taxon>
        <taxon>Hexapoda</taxon>
        <taxon>Insecta</taxon>
        <taxon>Pterygota</taxon>
        <taxon>Neoptera</taxon>
        <taxon>Paraneoptera</taxon>
        <taxon>Hemiptera</taxon>
        <taxon>Sternorrhyncha</taxon>
        <taxon>Aphidomorpha</taxon>
        <taxon>Aphidoidea</taxon>
        <taxon>Aphididae</taxon>
        <taxon>Macrosiphini</taxon>
        <taxon>Acyrthosiphon</taxon>
    </lineage>
</organism>
<dbReference type="eggNOG" id="KOG3172">
    <property type="taxonomic scope" value="Eukaryota"/>
</dbReference>
<dbReference type="PANTHER" id="PTHR23338">
    <property type="entry name" value="SMALL NUCLEAR RIBONUCLEOPROTEIN SM"/>
    <property type="match status" value="1"/>
</dbReference>
<dbReference type="InParanoid" id="C4WUG2"/>
<proteinExistence type="evidence at transcript level"/>
<dbReference type="InterPro" id="IPR010920">
    <property type="entry name" value="LSM_dom_sf"/>
</dbReference>
<keyword evidence="10 13" id="KW-0687">Ribonucleoprotein</keyword>
<dbReference type="EMBL" id="AK341052">
    <property type="protein sequence ID" value="BAH71532.1"/>
    <property type="molecule type" value="mRNA"/>
</dbReference>
<dbReference type="PROSITE" id="PS52002">
    <property type="entry name" value="SM"/>
    <property type="match status" value="1"/>
</dbReference>
<dbReference type="HOGENOM" id="CLU_099537_1_0_1"/>
<evidence type="ECO:0000259" key="15">
    <source>
        <dbReference type="PROSITE" id="PS52002"/>
    </source>
</evidence>
<reference evidence="17" key="3">
    <citation type="submission" date="2022-06" db="UniProtKB">
        <authorList>
            <consortium name="EnsemblMetazoa"/>
        </authorList>
    </citation>
    <scope>IDENTIFICATION</scope>
</reference>
<keyword evidence="5" id="KW-0963">Cytoplasm</keyword>
<evidence type="ECO:0000256" key="4">
    <source>
        <dbReference type="ARBA" id="ARBA00020160"/>
    </source>
</evidence>
<dbReference type="AlphaFoldDB" id="C4WUG2"/>
<dbReference type="InterPro" id="IPR047575">
    <property type="entry name" value="Sm"/>
</dbReference>
<comment type="function">
    <text evidence="12">Plays a role in pre-mRNA splicing as a core component of the spliceosomal U1, U2, U4 and U5 small nuclear ribonucleoproteins (snRNPs), the building blocks of the spliceosome.</text>
</comment>
<evidence type="ECO:0000256" key="14">
    <source>
        <dbReference type="SAM" id="MobiDB-lite"/>
    </source>
</evidence>
<evidence type="ECO:0000256" key="9">
    <source>
        <dbReference type="ARBA" id="ARBA00023242"/>
    </source>
</evidence>
<dbReference type="InterPro" id="IPR001163">
    <property type="entry name" value="Sm_dom_euk/arc"/>
</dbReference>
<feature type="region of interest" description="Disordered" evidence="14">
    <location>
        <begin position="88"/>
        <end position="139"/>
    </location>
</feature>
<dbReference type="GO" id="GO:0003723">
    <property type="term" value="F:RNA binding"/>
    <property type="evidence" value="ECO:0007669"/>
    <property type="project" value="InterPro"/>
</dbReference>
<evidence type="ECO:0000256" key="11">
    <source>
        <dbReference type="ARBA" id="ARBA00033126"/>
    </source>
</evidence>
<evidence type="ECO:0000256" key="13">
    <source>
        <dbReference type="RuleBase" id="RU365050"/>
    </source>
</evidence>
<dbReference type="CDD" id="cd01721">
    <property type="entry name" value="Sm_D3"/>
    <property type="match status" value="1"/>
</dbReference>
<feature type="domain" description="Sm" evidence="15">
    <location>
        <begin position="5"/>
        <end position="77"/>
    </location>
</feature>
<dbReference type="GO" id="GO:0000387">
    <property type="term" value="P:spliceosomal snRNP assembly"/>
    <property type="evidence" value="ECO:0007669"/>
    <property type="project" value="UniProtKB-UniRule"/>
</dbReference>
<evidence type="ECO:0000256" key="7">
    <source>
        <dbReference type="ARBA" id="ARBA00022728"/>
    </source>
</evidence>
<evidence type="ECO:0000256" key="8">
    <source>
        <dbReference type="ARBA" id="ARBA00023187"/>
    </source>
</evidence>
<keyword evidence="9 13" id="KW-0539">Nucleus</keyword>